<accession>A0A916UZZ0</accession>
<feature type="region of interest" description="Disordered" evidence="1">
    <location>
        <begin position="19"/>
        <end position="57"/>
    </location>
</feature>
<gene>
    <name evidence="3" type="ORF">GCM10010994_59430</name>
</gene>
<dbReference type="EMBL" id="BMGG01000015">
    <property type="protein sequence ID" value="GGC93752.1"/>
    <property type="molecule type" value="Genomic_DNA"/>
</dbReference>
<evidence type="ECO:0000256" key="2">
    <source>
        <dbReference type="SAM" id="SignalP"/>
    </source>
</evidence>
<name>A0A916UZZ0_9HYPH</name>
<evidence type="ECO:0000313" key="3">
    <source>
        <dbReference type="EMBL" id="GGC93752.1"/>
    </source>
</evidence>
<dbReference type="AlphaFoldDB" id="A0A916UZZ0"/>
<evidence type="ECO:0000313" key="4">
    <source>
        <dbReference type="Proteomes" id="UP000637002"/>
    </source>
</evidence>
<reference evidence="3" key="2">
    <citation type="submission" date="2020-09" db="EMBL/GenBank/DDBJ databases">
        <authorList>
            <person name="Sun Q."/>
            <person name="Zhou Y."/>
        </authorList>
    </citation>
    <scope>NUCLEOTIDE SEQUENCE</scope>
    <source>
        <strain evidence="3">CGMCC 1.12919</strain>
    </source>
</reference>
<dbReference type="RefSeq" id="WP_188612820.1">
    <property type="nucleotide sequence ID" value="NZ_BMGG01000015.1"/>
</dbReference>
<evidence type="ECO:0008006" key="5">
    <source>
        <dbReference type="Google" id="ProtNLM"/>
    </source>
</evidence>
<feature type="signal peptide" evidence="2">
    <location>
        <begin position="1"/>
        <end position="24"/>
    </location>
</feature>
<keyword evidence="4" id="KW-1185">Reference proteome</keyword>
<dbReference type="Proteomes" id="UP000637002">
    <property type="component" value="Unassembled WGS sequence"/>
</dbReference>
<feature type="compositionally biased region" description="Low complexity" evidence="1">
    <location>
        <begin position="22"/>
        <end position="51"/>
    </location>
</feature>
<keyword evidence="2" id="KW-0732">Signal</keyword>
<evidence type="ECO:0000256" key="1">
    <source>
        <dbReference type="SAM" id="MobiDB-lite"/>
    </source>
</evidence>
<reference evidence="3" key="1">
    <citation type="journal article" date="2014" name="Int. J. Syst. Evol. Microbiol.">
        <title>Complete genome sequence of Corynebacterium casei LMG S-19264T (=DSM 44701T), isolated from a smear-ripened cheese.</title>
        <authorList>
            <consortium name="US DOE Joint Genome Institute (JGI-PGF)"/>
            <person name="Walter F."/>
            <person name="Albersmeier A."/>
            <person name="Kalinowski J."/>
            <person name="Ruckert C."/>
        </authorList>
    </citation>
    <scope>NUCLEOTIDE SEQUENCE</scope>
    <source>
        <strain evidence="3">CGMCC 1.12919</strain>
    </source>
</reference>
<organism evidence="3 4">
    <name type="scientific">Chelatococcus reniformis</name>
    <dbReference type="NCBI Taxonomy" id="1494448"/>
    <lineage>
        <taxon>Bacteria</taxon>
        <taxon>Pseudomonadati</taxon>
        <taxon>Pseudomonadota</taxon>
        <taxon>Alphaproteobacteria</taxon>
        <taxon>Hyphomicrobiales</taxon>
        <taxon>Chelatococcaceae</taxon>
        <taxon>Chelatococcus</taxon>
    </lineage>
</organism>
<proteinExistence type="predicted"/>
<comment type="caution">
    <text evidence="3">The sequence shown here is derived from an EMBL/GenBank/DDBJ whole genome shotgun (WGS) entry which is preliminary data.</text>
</comment>
<protein>
    <recommendedName>
        <fullName evidence="5">PepSY domain-containing protein</fullName>
    </recommendedName>
</protein>
<sequence length="105" mass="10770">MKMMILSICAIGLASSALSQTAPAQNPNAPSNPAVSAKEGNNPGAPAPGANSFTEAQAKSRIEAKGYNEVMSLKKGDDGIWRGAASKDGKTHQVALDYQGNVVAK</sequence>
<feature type="chain" id="PRO_5036696010" description="PepSY domain-containing protein" evidence="2">
    <location>
        <begin position="25"/>
        <end position="105"/>
    </location>
</feature>